<protein>
    <submittedName>
        <fullName evidence="10">Sodium/hydrogen exchanger</fullName>
    </submittedName>
</protein>
<feature type="domain" description="Cation/H+ exchanger transmembrane" evidence="8">
    <location>
        <begin position="7"/>
        <end position="348"/>
    </location>
</feature>
<evidence type="ECO:0000256" key="5">
    <source>
        <dbReference type="ARBA" id="ARBA00022989"/>
    </source>
</evidence>
<feature type="transmembrane region" description="Helical" evidence="7">
    <location>
        <begin position="139"/>
        <end position="161"/>
    </location>
</feature>
<dbReference type="AlphaFoldDB" id="D5EL33"/>
<feature type="transmembrane region" description="Helical" evidence="7">
    <location>
        <begin position="167"/>
        <end position="185"/>
    </location>
</feature>
<dbReference type="EMBL" id="CP001998">
    <property type="protein sequence ID" value="ADE53135.1"/>
    <property type="molecule type" value="Genomic_DNA"/>
</dbReference>
<keyword evidence="5 7" id="KW-1133">Transmembrane helix</keyword>
<dbReference type="OrthoDB" id="9781411at2"/>
<dbReference type="Proteomes" id="UP000000925">
    <property type="component" value="Chromosome"/>
</dbReference>
<proteinExistence type="inferred from homology"/>
<dbReference type="eggNOG" id="COG4651">
    <property type="taxonomic scope" value="Bacteria"/>
</dbReference>
<dbReference type="PANTHER" id="PTHR42751:SF1">
    <property type="entry name" value="CATION_PROTON ANTIPORTER YBAL-RELATED"/>
    <property type="match status" value="1"/>
</dbReference>
<dbReference type="Gene3D" id="1.20.1530.20">
    <property type="match status" value="1"/>
</dbReference>
<dbReference type="GO" id="GO:0016020">
    <property type="term" value="C:membrane"/>
    <property type="evidence" value="ECO:0007669"/>
    <property type="project" value="UniProtKB-SubCell"/>
</dbReference>
<reference evidence="10 11" key="1">
    <citation type="journal article" date="2010" name="Stand. Genomic Sci.">
        <title>Complete genome sequence of Coraliomargarita akajimensis type strain (04OKA010-24).</title>
        <authorList>
            <person name="Mavromatis K."/>
            <person name="Abt B."/>
            <person name="Brambilla E."/>
            <person name="Lapidus A."/>
            <person name="Copeland A."/>
            <person name="Deshpande S."/>
            <person name="Nolan M."/>
            <person name="Lucas S."/>
            <person name="Tice H."/>
            <person name="Cheng J.F."/>
            <person name="Han C."/>
            <person name="Detter J.C."/>
            <person name="Woyke T."/>
            <person name="Goodwin L."/>
            <person name="Pitluck S."/>
            <person name="Held B."/>
            <person name="Brettin T."/>
            <person name="Tapia R."/>
            <person name="Ivanova N."/>
            <person name="Mikhailova N."/>
            <person name="Pati A."/>
            <person name="Liolios K."/>
            <person name="Chen A."/>
            <person name="Palaniappan K."/>
            <person name="Land M."/>
            <person name="Hauser L."/>
            <person name="Chang Y.J."/>
            <person name="Jeffries C.D."/>
            <person name="Rohde M."/>
            <person name="Goker M."/>
            <person name="Bristow J."/>
            <person name="Eisen J.A."/>
            <person name="Markowitz V."/>
            <person name="Hugenholtz P."/>
            <person name="Klenk H.P."/>
            <person name="Kyrpides N.C."/>
        </authorList>
    </citation>
    <scope>NUCLEOTIDE SEQUENCE [LARGE SCALE GENOMIC DNA]</scope>
    <source>
        <strain evidence="11">DSM 45221 / IAM 15411 / JCM 23193 / KCTC 12865</strain>
    </source>
</reference>
<dbReference type="InterPro" id="IPR036291">
    <property type="entry name" value="NAD(P)-bd_dom_sf"/>
</dbReference>
<dbReference type="Pfam" id="PF02254">
    <property type="entry name" value="TrkA_N"/>
    <property type="match status" value="1"/>
</dbReference>
<keyword evidence="4 7" id="KW-0812">Transmembrane</keyword>
<dbReference type="InterPro" id="IPR003148">
    <property type="entry name" value="RCK_N"/>
</dbReference>
<evidence type="ECO:0000313" key="11">
    <source>
        <dbReference type="Proteomes" id="UP000000925"/>
    </source>
</evidence>
<dbReference type="SUPFAM" id="SSF51735">
    <property type="entry name" value="NAD(P)-binding Rossmann-fold domains"/>
    <property type="match status" value="1"/>
</dbReference>
<evidence type="ECO:0000259" key="8">
    <source>
        <dbReference type="Pfam" id="PF00999"/>
    </source>
</evidence>
<dbReference type="STRING" id="583355.Caka_0106"/>
<dbReference type="GO" id="GO:0006813">
    <property type="term" value="P:potassium ion transport"/>
    <property type="evidence" value="ECO:0007669"/>
    <property type="project" value="InterPro"/>
</dbReference>
<feature type="transmembrane region" description="Helical" evidence="7">
    <location>
        <begin position="42"/>
        <end position="62"/>
    </location>
</feature>
<comment type="similarity">
    <text evidence="2">Belongs to the monovalent cation:proton antiporter 2 (CPA2) transporter (TC 2.A.37) family.</text>
</comment>
<evidence type="ECO:0000256" key="1">
    <source>
        <dbReference type="ARBA" id="ARBA00004141"/>
    </source>
</evidence>
<dbReference type="Pfam" id="PF00999">
    <property type="entry name" value="Na_H_Exchanger"/>
    <property type="match status" value="1"/>
</dbReference>
<feature type="transmembrane region" description="Helical" evidence="7">
    <location>
        <begin position="74"/>
        <end position="96"/>
    </location>
</feature>
<feature type="domain" description="RCK N-terminal" evidence="9">
    <location>
        <begin position="388"/>
        <end position="504"/>
    </location>
</feature>
<keyword evidence="3" id="KW-0813">Transport</keyword>
<evidence type="ECO:0000256" key="6">
    <source>
        <dbReference type="ARBA" id="ARBA00023136"/>
    </source>
</evidence>
<feature type="transmembrane region" description="Helical" evidence="7">
    <location>
        <begin position="272"/>
        <end position="292"/>
    </location>
</feature>
<evidence type="ECO:0000313" key="10">
    <source>
        <dbReference type="EMBL" id="ADE53135.1"/>
    </source>
</evidence>
<name>D5EL33_CORAD</name>
<dbReference type="PANTHER" id="PTHR42751">
    <property type="entry name" value="SODIUM/HYDROGEN EXCHANGER FAMILY/TRKA DOMAIN PROTEIN"/>
    <property type="match status" value="1"/>
</dbReference>
<feature type="transmembrane region" description="Helical" evidence="7">
    <location>
        <begin position="304"/>
        <end position="325"/>
    </location>
</feature>
<accession>D5EL33</accession>
<feature type="transmembrane region" description="Helical" evidence="7">
    <location>
        <begin position="108"/>
        <end position="127"/>
    </location>
</feature>
<dbReference type="HOGENOM" id="CLU_005126_12_0_0"/>
<dbReference type="GO" id="GO:1902600">
    <property type="term" value="P:proton transmembrane transport"/>
    <property type="evidence" value="ECO:0007669"/>
    <property type="project" value="InterPro"/>
</dbReference>
<evidence type="ECO:0000259" key="9">
    <source>
        <dbReference type="Pfam" id="PF02254"/>
    </source>
</evidence>
<evidence type="ECO:0000256" key="7">
    <source>
        <dbReference type="SAM" id="Phobius"/>
    </source>
</evidence>
<feature type="transmembrane region" description="Helical" evidence="7">
    <location>
        <begin position="197"/>
        <end position="215"/>
    </location>
</feature>
<dbReference type="Gene3D" id="3.40.50.720">
    <property type="entry name" value="NAD(P)-binding Rossmann-like Domain"/>
    <property type="match status" value="1"/>
</dbReference>
<gene>
    <name evidence="10" type="ordered locus">Caka_0106</name>
</gene>
<organism evidence="10 11">
    <name type="scientific">Coraliomargarita akajimensis (strain DSM 45221 / IAM 15411 / JCM 23193 / KCTC 12865 / 04OKA010-24)</name>
    <dbReference type="NCBI Taxonomy" id="583355"/>
    <lineage>
        <taxon>Bacteria</taxon>
        <taxon>Pseudomonadati</taxon>
        <taxon>Verrucomicrobiota</taxon>
        <taxon>Opitutia</taxon>
        <taxon>Puniceicoccales</taxon>
        <taxon>Coraliomargaritaceae</taxon>
        <taxon>Coraliomargarita</taxon>
    </lineage>
</organism>
<comment type="subcellular location">
    <subcellularLocation>
        <location evidence="1">Membrane</location>
        <topology evidence="1">Multi-pass membrane protein</topology>
    </subcellularLocation>
</comment>
<dbReference type="KEGG" id="caa:Caka_0106"/>
<dbReference type="InterPro" id="IPR038770">
    <property type="entry name" value="Na+/solute_symporter_sf"/>
</dbReference>
<keyword evidence="11" id="KW-1185">Reference proteome</keyword>
<feature type="transmembrane region" description="Helical" evidence="7">
    <location>
        <begin position="331"/>
        <end position="351"/>
    </location>
</feature>
<dbReference type="eggNOG" id="COG1226">
    <property type="taxonomic scope" value="Bacteria"/>
</dbReference>
<evidence type="ECO:0000256" key="2">
    <source>
        <dbReference type="ARBA" id="ARBA00005551"/>
    </source>
</evidence>
<keyword evidence="6 7" id="KW-0472">Membrane</keyword>
<sequence length="537" mass="58094">MDALLLAIAFVFGLIAQQLKLPPLVGFLVSGFVLQAMGKTGGPVLESMANIGVTLMLFTIGLKLRLRSLGRPEIWAGTSIHAVLVLLLFTPVIVIAGSVVGRSVGLDWQAALLVAFALSFSSTVFAVKSLNESGDMGAMYGRIAIGVLIMQDILAVLFLTFSTGKMPTLWALPLLVILLFGRQGIRGLIGRSGHGEMIALCGLFLALVVGAEGFTAVGLKADLGALFIGVLVGSHPKSKELSKSLSGVTDLLLIGFFLQIGLQGVLTLQAVLWALLFIALLPLKNIAFFFLFTRFHLRARTSWMSGLTLSTYSEFGLIVLTLAVAKGWLGSEWLVAMALALSVSILIVAPLQRSGEQIYEPRRKLLKRYETKGTHPDDLPIDIGDHRIAIFGMGRVGVEAYSYLSHRYPGKVIGFDRDPEAVEVHCSQGRKVMLADATDSDFWRRMSAKDRLDLAVLAMPKHAANIHAAQSLKSCEFHGVVAATGKFDDEVKELRALGLDTAFNLYAEAGSGFAGHVYHVFNQQRPDLAYSWQAKPD</sequence>
<dbReference type="RefSeq" id="WP_013041861.1">
    <property type="nucleotide sequence ID" value="NC_014008.1"/>
</dbReference>
<dbReference type="GO" id="GO:0015297">
    <property type="term" value="F:antiporter activity"/>
    <property type="evidence" value="ECO:0007669"/>
    <property type="project" value="InterPro"/>
</dbReference>
<dbReference type="InterPro" id="IPR006153">
    <property type="entry name" value="Cation/H_exchanger_TM"/>
</dbReference>
<evidence type="ECO:0000256" key="3">
    <source>
        <dbReference type="ARBA" id="ARBA00022448"/>
    </source>
</evidence>
<evidence type="ECO:0000256" key="4">
    <source>
        <dbReference type="ARBA" id="ARBA00022692"/>
    </source>
</evidence>